<dbReference type="CDD" id="cd12173">
    <property type="entry name" value="PGDH_4"/>
    <property type="match status" value="1"/>
</dbReference>
<dbReference type="GO" id="GO:0051287">
    <property type="term" value="F:NAD binding"/>
    <property type="evidence" value="ECO:0007669"/>
    <property type="project" value="InterPro"/>
</dbReference>
<dbReference type="Proteomes" id="UP000480350">
    <property type="component" value="Unassembled WGS sequence"/>
</dbReference>
<keyword evidence="2 4" id="KW-0560">Oxidoreductase</keyword>
<feature type="domain" description="D-isomer specific 2-hydroxyacid dehydrogenase NAD-binding" evidence="6">
    <location>
        <begin position="106"/>
        <end position="283"/>
    </location>
</feature>
<dbReference type="EMBL" id="WUPT01000001">
    <property type="protein sequence ID" value="MXQ06287.1"/>
    <property type="molecule type" value="Genomic_DNA"/>
</dbReference>
<dbReference type="PROSITE" id="PS00670">
    <property type="entry name" value="D_2_HYDROXYACID_DH_2"/>
    <property type="match status" value="1"/>
</dbReference>
<evidence type="ECO:0000313" key="8">
    <source>
        <dbReference type="Proteomes" id="UP000480350"/>
    </source>
</evidence>
<proteinExistence type="inferred from homology"/>
<dbReference type="SUPFAM" id="SSF51735">
    <property type="entry name" value="NAD(P)-binding Rossmann-fold domains"/>
    <property type="match status" value="1"/>
</dbReference>
<dbReference type="Pfam" id="PF00389">
    <property type="entry name" value="2-Hacid_dh"/>
    <property type="match status" value="1"/>
</dbReference>
<sequence>MRIVISEFMDETALAAFGDAANVDYDPSLVDDRPALIARLSDADGLIVRNRTQVDAELLDAAPSLKVVGRLGVGLDNIDLAGCKARGVEVCPATGANAASVAEYVIAMAFVLLRDAYDLKAEMLSGAWPRGRAQGREIAGRTMGLIGFGMIAQEVARRARALGMGVIASDPMLPRDHEAWDMADRVAAGEVLSRSDVISLHVPLTPETRGLIGAEALSAIRSDAVLINTARGGVVDEAALAFALKAGRLAGAALDVFEDEPLSAAAAAVFDGCPNLILTPHIAGVTSESNVRVSEVTVANVKRVLGLA</sequence>
<keyword evidence="8" id="KW-1185">Reference proteome</keyword>
<name>A0A7C9IDW2_9RHOB</name>
<dbReference type="GO" id="GO:0004617">
    <property type="term" value="F:phosphoglycerate dehydrogenase activity"/>
    <property type="evidence" value="ECO:0007669"/>
    <property type="project" value="UniProtKB-ARBA"/>
</dbReference>
<evidence type="ECO:0000259" key="6">
    <source>
        <dbReference type="Pfam" id="PF02826"/>
    </source>
</evidence>
<protein>
    <submittedName>
        <fullName evidence="7">3-phosphoglycerate dehydrogenase</fullName>
    </submittedName>
</protein>
<dbReference type="FunFam" id="3.40.50.720:FF:000041">
    <property type="entry name" value="D-3-phosphoglycerate dehydrogenase"/>
    <property type="match status" value="1"/>
</dbReference>
<dbReference type="InterPro" id="IPR036291">
    <property type="entry name" value="NAD(P)-bd_dom_sf"/>
</dbReference>
<dbReference type="PANTHER" id="PTHR43761">
    <property type="entry name" value="D-ISOMER SPECIFIC 2-HYDROXYACID DEHYDROGENASE FAMILY PROTEIN (AFU_ORTHOLOGUE AFUA_1G13630)"/>
    <property type="match status" value="1"/>
</dbReference>
<keyword evidence="3" id="KW-0520">NAD</keyword>
<dbReference type="Pfam" id="PF02826">
    <property type="entry name" value="2-Hacid_dh_C"/>
    <property type="match status" value="1"/>
</dbReference>
<evidence type="ECO:0000313" key="7">
    <source>
        <dbReference type="EMBL" id="MXQ06287.1"/>
    </source>
</evidence>
<dbReference type="InterPro" id="IPR029753">
    <property type="entry name" value="D-isomer_DH_CS"/>
</dbReference>
<dbReference type="GO" id="GO:0006564">
    <property type="term" value="P:L-serine biosynthetic process"/>
    <property type="evidence" value="ECO:0007669"/>
    <property type="project" value="UniProtKB-ARBA"/>
</dbReference>
<dbReference type="InterPro" id="IPR006139">
    <property type="entry name" value="D-isomer_2_OHA_DH_cat_dom"/>
</dbReference>
<feature type="domain" description="D-isomer specific 2-hydroxyacid dehydrogenase catalytic" evidence="5">
    <location>
        <begin position="4"/>
        <end position="305"/>
    </location>
</feature>
<evidence type="ECO:0000256" key="4">
    <source>
        <dbReference type="RuleBase" id="RU003719"/>
    </source>
</evidence>
<dbReference type="RefSeq" id="WP_160762238.1">
    <property type="nucleotide sequence ID" value="NZ_WUPT01000001.1"/>
</dbReference>
<evidence type="ECO:0000256" key="1">
    <source>
        <dbReference type="ARBA" id="ARBA00005854"/>
    </source>
</evidence>
<comment type="caution">
    <text evidence="7">The sequence shown here is derived from an EMBL/GenBank/DDBJ whole genome shotgun (WGS) entry which is preliminary data.</text>
</comment>
<dbReference type="GO" id="GO:0047545">
    <property type="term" value="F:(S)-2-hydroxyglutarate dehydrogenase activity"/>
    <property type="evidence" value="ECO:0007669"/>
    <property type="project" value="UniProtKB-ARBA"/>
</dbReference>
<reference evidence="7 8" key="1">
    <citation type="submission" date="2019-12" db="EMBL/GenBank/DDBJ databases">
        <authorList>
            <person name="Lee S.D."/>
        </authorList>
    </citation>
    <scope>NUCLEOTIDE SEQUENCE [LARGE SCALE GENOMIC DNA]</scope>
    <source>
        <strain evidence="7 8">GH1-50</strain>
    </source>
</reference>
<dbReference type="PANTHER" id="PTHR43761:SF1">
    <property type="entry name" value="D-ISOMER SPECIFIC 2-HYDROXYACID DEHYDROGENASE CATALYTIC DOMAIN-CONTAINING PROTEIN-RELATED"/>
    <property type="match status" value="1"/>
</dbReference>
<gene>
    <name evidence="7" type="ORF">GQ651_00365</name>
</gene>
<dbReference type="SUPFAM" id="SSF52283">
    <property type="entry name" value="Formate/glycerate dehydrogenase catalytic domain-like"/>
    <property type="match status" value="1"/>
</dbReference>
<dbReference type="Gene3D" id="3.40.50.720">
    <property type="entry name" value="NAD(P)-binding Rossmann-like Domain"/>
    <property type="match status" value="2"/>
</dbReference>
<evidence type="ECO:0000259" key="5">
    <source>
        <dbReference type="Pfam" id="PF00389"/>
    </source>
</evidence>
<accession>A0A7C9IDW2</accession>
<dbReference type="AlphaFoldDB" id="A0A7C9IDW2"/>
<evidence type="ECO:0000256" key="2">
    <source>
        <dbReference type="ARBA" id="ARBA00023002"/>
    </source>
</evidence>
<dbReference type="InterPro" id="IPR050418">
    <property type="entry name" value="D-iso_2-hydroxyacid_DH_PdxB"/>
</dbReference>
<reference evidence="7 8" key="2">
    <citation type="submission" date="2020-03" db="EMBL/GenBank/DDBJ databases">
        <title>Kangsaoukella pontilimi gen. nov., sp. nov., a new member of the family Rhodobacteraceae isolated from a tidal mudflat.</title>
        <authorList>
            <person name="Kim I.S."/>
        </authorList>
    </citation>
    <scope>NUCLEOTIDE SEQUENCE [LARGE SCALE GENOMIC DNA]</scope>
    <source>
        <strain evidence="7 8">GH1-50</strain>
    </source>
</reference>
<organism evidence="7 8">
    <name type="scientific">Kangsaoukella pontilimi</name>
    <dbReference type="NCBI Taxonomy" id="2691042"/>
    <lineage>
        <taxon>Bacteria</taxon>
        <taxon>Pseudomonadati</taxon>
        <taxon>Pseudomonadota</taxon>
        <taxon>Alphaproteobacteria</taxon>
        <taxon>Rhodobacterales</taxon>
        <taxon>Paracoccaceae</taxon>
        <taxon>Kangsaoukella</taxon>
    </lineage>
</organism>
<dbReference type="InterPro" id="IPR006140">
    <property type="entry name" value="D-isomer_DH_NAD-bd"/>
</dbReference>
<comment type="similarity">
    <text evidence="1 4">Belongs to the D-isomer specific 2-hydroxyacid dehydrogenase family.</text>
</comment>
<evidence type="ECO:0000256" key="3">
    <source>
        <dbReference type="ARBA" id="ARBA00023027"/>
    </source>
</evidence>